<comment type="subcellular location">
    <subcellularLocation>
        <location evidence="1 9">Mitochondrion membrane</location>
        <topology evidence="1 9">Multi-pass membrane protein</topology>
    </subcellularLocation>
</comment>
<sequence length="326" mass="36309">MAEGHADWPAFRLNKPRFDQSTFSGRLRHFLDIIDPSTLLTSEKKLKESCQLLNDYKKGQLPPGTRDEDLWKAQKIKQAIIHPDTGEKILMPFRMSGYVPFGSPMVVGLLLPNPSITSVIFWQWLNQSHNACVNYSNRNASKPTPINRFIMGYLGAVTSAVGIALGLKNLIKKANRFSPATKLLIQRFVPFPAVASASVCNVVLMRNNELSEGIDVTDKDGKVVGTSLIAAKKALIETAITRLVLPAPILILPPIIMSYIERTKFLKRYPKIHLPVNAFVCTAAFALALPVAIALFPQYSQISTKNLEKEFLNLTNEDVLYYNKGL</sequence>
<feature type="transmembrane region" description="Helical" evidence="9">
    <location>
        <begin position="243"/>
        <end position="260"/>
    </location>
</feature>
<evidence type="ECO:0000256" key="2">
    <source>
        <dbReference type="ARBA" id="ARBA00005974"/>
    </source>
</evidence>
<evidence type="ECO:0000256" key="6">
    <source>
        <dbReference type="ARBA" id="ARBA00022989"/>
    </source>
</evidence>
<evidence type="ECO:0000256" key="3">
    <source>
        <dbReference type="ARBA" id="ARBA00022448"/>
    </source>
</evidence>
<keyword evidence="4 9" id="KW-0812">Transmembrane</keyword>
<gene>
    <name evidence="10" type="ORF">LOTGIDRAFT_130996</name>
</gene>
<dbReference type="Proteomes" id="UP000030746">
    <property type="component" value="Unassembled WGS sequence"/>
</dbReference>
<dbReference type="GO" id="GO:0005743">
    <property type="term" value="C:mitochondrial inner membrane"/>
    <property type="evidence" value="ECO:0007669"/>
    <property type="project" value="TreeGrafter"/>
</dbReference>
<organism evidence="10 11">
    <name type="scientific">Lottia gigantea</name>
    <name type="common">Giant owl limpet</name>
    <dbReference type="NCBI Taxonomy" id="225164"/>
    <lineage>
        <taxon>Eukaryota</taxon>
        <taxon>Metazoa</taxon>
        <taxon>Spiralia</taxon>
        <taxon>Lophotrochozoa</taxon>
        <taxon>Mollusca</taxon>
        <taxon>Gastropoda</taxon>
        <taxon>Patellogastropoda</taxon>
        <taxon>Lottioidea</taxon>
        <taxon>Lottiidae</taxon>
        <taxon>Lottia</taxon>
    </lineage>
</organism>
<dbReference type="AlphaFoldDB" id="V3Z355"/>
<dbReference type="OMA" id="GTTIFWQ"/>
<evidence type="ECO:0000256" key="4">
    <source>
        <dbReference type="ARBA" id="ARBA00022692"/>
    </source>
</evidence>
<evidence type="ECO:0000256" key="1">
    <source>
        <dbReference type="ARBA" id="ARBA00004225"/>
    </source>
</evidence>
<name>V3Z355_LOTGI</name>
<dbReference type="PANTHER" id="PTHR11153:SF6">
    <property type="entry name" value="SIDEROFLEXIN-5"/>
    <property type="match status" value="1"/>
</dbReference>
<evidence type="ECO:0000256" key="8">
    <source>
        <dbReference type="ARBA" id="ARBA00023136"/>
    </source>
</evidence>
<comment type="similarity">
    <text evidence="2 9">Belongs to the sideroflexin family.</text>
</comment>
<proteinExistence type="inferred from homology"/>
<evidence type="ECO:0000313" key="10">
    <source>
        <dbReference type="EMBL" id="ESO85043.1"/>
    </source>
</evidence>
<dbReference type="RefSeq" id="XP_009064188.1">
    <property type="nucleotide sequence ID" value="XM_009065940.1"/>
</dbReference>
<evidence type="ECO:0000256" key="5">
    <source>
        <dbReference type="ARBA" id="ARBA00022970"/>
    </source>
</evidence>
<feature type="transmembrane region" description="Helical" evidence="9">
    <location>
        <begin position="145"/>
        <end position="167"/>
    </location>
</feature>
<dbReference type="GO" id="GO:1990542">
    <property type="term" value="P:mitochondrial transmembrane transport"/>
    <property type="evidence" value="ECO:0007669"/>
    <property type="project" value="TreeGrafter"/>
</dbReference>
<dbReference type="Pfam" id="PF03820">
    <property type="entry name" value="SFXNs"/>
    <property type="match status" value="1"/>
</dbReference>
<dbReference type="CTD" id="20233137"/>
<evidence type="ECO:0000256" key="9">
    <source>
        <dbReference type="RuleBase" id="RU362000"/>
    </source>
</evidence>
<feature type="transmembrane region" description="Helical" evidence="9">
    <location>
        <begin position="188"/>
        <end position="205"/>
    </location>
</feature>
<protein>
    <recommendedName>
        <fullName evidence="9">Sidoreflexin</fullName>
    </recommendedName>
</protein>
<dbReference type="KEGG" id="lgi:LOTGIDRAFT_130996"/>
<dbReference type="GeneID" id="20233137"/>
<evidence type="ECO:0000256" key="7">
    <source>
        <dbReference type="ARBA" id="ARBA00023128"/>
    </source>
</evidence>
<dbReference type="GO" id="GO:0015075">
    <property type="term" value="F:monoatomic ion transmembrane transporter activity"/>
    <property type="evidence" value="ECO:0007669"/>
    <property type="project" value="InterPro"/>
</dbReference>
<dbReference type="HOGENOM" id="CLU_039425_2_1_1"/>
<keyword evidence="3" id="KW-0813">Transport</keyword>
<dbReference type="EMBL" id="KB203331">
    <property type="protein sequence ID" value="ESO85043.1"/>
    <property type="molecule type" value="Genomic_DNA"/>
</dbReference>
<dbReference type="NCBIfam" id="TIGR00798">
    <property type="entry name" value="mtc"/>
    <property type="match status" value="1"/>
</dbReference>
<keyword evidence="5" id="KW-0029">Amino-acid transport</keyword>
<accession>V3Z355</accession>
<dbReference type="PANTHER" id="PTHR11153">
    <property type="entry name" value="SIDEROFLEXIN"/>
    <property type="match status" value="1"/>
</dbReference>
<dbReference type="GO" id="GO:0006865">
    <property type="term" value="P:amino acid transport"/>
    <property type="evidence" value="ECO:0007669"/>
    <property type="project" value="UniProtKB-KW"/>
</dbReference>
<dbReference type="OrthoDB" id="6608471at2759"/>
<keyword evidence="11" id="KW-1185">Reference proteome</keyword>
<feature type="transmembrane region" description="Helical" evidence="9">
    <location>
        <begin position="272"/>
        <end position="296"/>
    </location>
</feature>
<dbReference type="InterPro" id="IPR004686">
    <property type="entry name" value="Mtc"/>
</dbReference>
<keyword evidence="8 9" id="KW-0472">Membrane</keyword>
<evidence type="ECO:0000313" key="11">
    <source>
        <dbReference type="Proteomes" id="UP000030746"/>
    </source>
</evidence>
<reference evidence="10 11" key="1">
    <citation type="journal article" date="2013" name="Nature">
        <title>Insights into bilaterian evolution from three spiralian genomes.</title>
        <authorList>
            <person name="Simakov O."/>
            <person name="Marletaz F."/>
            <person name="Cho S.J."/>
            <person name="Edsinger-Gonzales E."/>
            <person name="Havlak P."/>
            <person name="Hellsten U."/>
            <person name="Kuo D.H."/>
            <person name="Larsson T."/>
            <person name="Lv J."/>
            <person name="Arendt D."/>
            <person name="Savage R."/>
            <person name="Osoegawa K."/>
            <person name="de Jong P."/>
            <person name="Grimwood J."/>
            <person name="Chapman J.A."/>
            <person name="Shapiro H."/>
            <person name="Aerts A."/>
            <person name="Otillar R.P."/>
            <person name="Terry A.Y."/>
            <person name="Boore J.L."/>
            <person name="Grigoriev I.V."/>
            <person name="Lindberg D.R."/>
            <person name="Seaver E.C."/>
            <person name="Weisblat D.A."/>
            <person name="Putnam N.H."/>
            <person name="Rokhsar D.S."/>
        </authorList>
    </citation>
    <scope>NUCLEOTIDE SEQUENCE [LARGE SCALE GENOMIC DNA]</scope>
</reference>
<keyword evidence="6 9" id="KW-1133">Transmembrane helix</keyword>
<feature type="transmembrane region" description="Helical" evidence="9">
    <location>
        <begin position="98"/>
        <end position="125"/>
    </location>
</feature>
<keyword evidence="7 9" id="KW-0496">Mitochondrion</keyword>